<sequence>MWILQVPRQCLQAPPKRSGCARFVHEGRTAARNVRFPLFARHAPVLDTTESASSKEMLDWLSLENHSSIRGRRRVWQAQCRIQEAWPPEAWESAASASATRVDRARGQHGHVPRGVALRAAAVPVVCRGPAARVQGRVRGVGKSSLRPIIATRTHGCPMALERRGELQERGG</sequence>
<protein>
    <submittedName>
        <fullName evidence="1">Uncharacterized protein</fullName>
    </submittedName>
</protein>
<dbReference type="HOGENOM" id="CLU_1555831_0_0_1"/>
<evidence type="ECO:0000313" key="2">
    <source>
        <dbReference type="Proteomes" id="UP000053257"/>
    </source>
</evidence>
<gene>
    <name evidence="1" type="ORF">PHLGIDRAFT_420863</name>
</gene>
<dbReference type="AlphaFoldDB" id="A0A0C3NQK1"/>
<accession>A0A0C3NQK1</accession>
<keyword evidence="2" id="KW-1185">Reference proteome</keyword>
<dbReference type="EMBL" id="KN840497">
    <property type="protein sequence ID" value="KIP07439.1"/>
    <property type="molecule type" value="Genomic_DNA"/>
</dbReference>
<organism evidence="1 2">
    <name type="scientific">Phlebiopsis gigantea (strain 11061_1 CR5-6)</name>
    <name type="common">White-rot fungus</name>
    <name type="synonym">Peniophora gigantea</name>
    <dbReference type="NCBI Taxonomy" id="745531"/>
    <lineage>
        <taxon>Eukaryota</taxon>
        <taxon>Fungi</taxon>
        <taxon>Dikarya</taxon>
        <taxon>Basidiomycota</taxon>
        <taxon>Agaricomycotina</taxon>
        <taxon>Agaricomycetes</taxon>
        <taxon>Polyporales</taxon>
        <taxon>Phanerochaetaceae</taxon>
        <taxon>Phlebiopsis</taxon>
    </lineage>
</organism>
<name>A0A0C3NQK1_PHLG1</name>
<evidence type="ECO:0000313" key="1">
    <source>
        <dbReference type="EMBL" id="KIP07439.1"/>
    </source>
</evidence>
<dbReference type="Proteomes" id="UP000053257">
    <property type="component" value="Unassembled WGS sequence"/>
</dbReference>
<proteinExistence type="predicted"/>
<reference evidence="1 2" key="1">
    <citation type="journal article" date="2014" name="PLoS Genet.">
        <title>Analysis of the Phlebiopsis gigantea genome, transcriptome and secretome provides insight into its pioneer colonization strategies of wood.</title>
        <authorList>
            <person name="Hori C."/>
            <person name="Ishida T."/>
            <person name="Igarashi K."/>
            <person name="Samejima M."/>
            <person name="Suzuki H."/>
            <person name="Master E."/>
            <person name="Ferreira P."/>
            <person name="Ruiz-Duenas F.J."/>
            <person name="Held B."/>
            <person name="Canessa P."/>
            <person name="Larrondo L.F."/>
            <person name="Schmoll M."/>
            <person name="Druzhinina I.S."/>
            <person name="Kubicek C.P."/>
            <person name="Gaskell J.A."/>
            <person name="Kersten P."/>
            <person name="St John F."/>
            <person name="Glasner J."/>
            <person name="Sabat G."/>
            <person name="Splinter BonDurant S."/>
            <person name="Syed K."/>
            <person name="Yadav J."/>
            <person name="Mgbeahuruike A.C."/>
            <person name="Kovalchuk A."/>
            <person name="Asiegbu F.O."/>
            <person name="Lackner G."/>
            <person name="Hoffmeister D."/>
            <person name="Rencoret J."/>
            <person name="Gutierrez A."/>
            <person name="Sun H."/>
            <person name="Lindquist E."/>
            <person name="Barry K."/>
            <person name="Riley R."/>
            <person name="Grigoriev I.V."/>
            <person name="Henrissat B."/>
            <person name="Kues U."/>
            <person name="Berka R.M."/>
            <person name="Martinez A.T."/>
            <person name="Covert S.F."/>
            <person name="Blanchette R.A."/>
            <person name="Cullen D."/>
        </authorList>
    </citation>
    <scope>NUCLEOTIDE SEQUENCE [LARGE SCALE GENOMIC DNA]</scope>
    <source>
        <strain evidence="1 2">11061_1 CR5-6</strain>
    </source>
</reference>